<sequence>MKKTLLTTLFATCALTGFADEGMWMLTDLKKQNAAVMQEMGLDLSIDDVYSPDGISLKDAVVHFGGGCTGEVISAEGLVLTNHHCGYGYIQQHSSVEHDYLTDGFWAMTRDEELPCEGLTITYIDRILDVTDYVQEQLKKDKDPEGLNYLSPSYLEKVAARFAKKEKIKTDEFHVLELKPFYGANKYYLFVKTVYKDIRMVGAPPSSIGKFGADTDNWMWPRHCGDFSMFRIYAAPDGKPANYSALNTPLKVKRHIPINLNGVKEGDFTFVMGFPGRNWRYMISDEVEERMQTTNFMRDTVRGVRLKVMGEEMAKDAKTRIQYAAKYASSANYWKNAIGMNEGLVRLKVLDKKKAQQEALLAYGKETGNNAYQQAYETIRSIVAKRRDAVYHQQAIYEALMLGTEFSKIPDTESLLEALKSGKKKEVAEAVTGLKEAGTKYFNKDYSPAVDRKVSKALLAVYARLIPSAQRIRIFQTIDREFGGDTDAFIDACFDRSIFRNAEALEAFLNNPTAEALEKDLMVQYAKSVEEGYKATGDAMKAETDAYNLAHKTWVAGMLALKQKNGEPIYPDANSTLRLTYGKIGSYEPVDGKEYLYYTTLKGVMEKEDPENPEFVVPAKLKELYEKKDFGPYAMPDGRMPVCFATGTDNTGGNSGSPVFNGKGELIGTGFDRNYEGLTGDIAYNPQLQRAACVDIRYILFVIDKYAGAKHLIDEMTIIR</sequence>
<evidence type="ECO:0000313" key="8">
    <source>
        <dbReference type="EMBL" id="MCR8872465.1"/>
    </source>
</evidence>
<comment type="function">
    <text evidence="7">Catalyzes the removal of dipeptides from the N-terminus of oligopeptides.</text>
</comment>
<keyword evidence="3 7" id="KW-0645">Protease</keyword>
<keyword evidence="4 7" id="KW-0732">Signal</keyword>
<dbReference type="InterPro" id="IPR009003">
    <property type="entry name" value="Peptidase_S1_PA"/>
</dbReference>
<organism evidence="8 9">
    <name type="scientific">Phocaeicola barnesiae</name>
    <dbReference type="NCBI Taxonomy" id="376804"/>
    <lineage>
        <taxon>Bacteria</taxon>
        <taxon>Pseudomonadati</taxon>
        <taxon>Bacteroidota</taxon>
        <taxon>Bacteroidia</taxon>
        <taxon>Bacteroidales</taxon>
        <taxon>Bacteroidaceae</taxon>
        <taxon>Phocaeicola</taxon>
    </lineage>
</organism>
<evidence type="ECO:0000256" key="2">
    <source>
        <dbReference type="ARBA" id="ARBA00022438"/>
    </source>
</evidence>
<gene>
    <name evidence="8" type="ORF">NW209_00250</name>
</gene>
<name>A0AAW5N3W9_9BACT</name>
<evidence type="ECO:0000256" key="1">
    <source>
        <dbReference type="ARBA" id="ARBA00010491"/>
    </source>
</evidence>
<dbReference type="Proteomes" id="UP001204579">
    <property type="component" value="Unassembled WGS sequence"/>
</dbReference>
<protein>
    <recommendedName>
        <fullName evidence="7">Dipeptidyl-peptidase</fullName>
        <ecNumber evidence="7">3.4.14.-</ecNumber>
    </recommendedName>
</protein>
<dbReference type="GO" id="GO:0070009">
    <property type="term" value="F:serine-type aminopeptidase activity"/>
    <property type="evidence" value="ECO:0007669"/>
    <property type="project" value="UniProtKB-UniRule"/>
</dbReference>
<evidence type="ECO:0000256" key="4">
    <source>
        <dbReference type="ARBA" id="ARBA00022729"/>
    </source>
</evidence>
<comment type="similarity">
    <text evidence="1 7">Belongs to the peptidase S46 family.</text>
</comment>
<dbReference type="RefSeq" id="WP_235302198.1">
    <property type="nucleotide sequence ID" value="NZ_CAUBSI010000001.1"/>
</dbReference>
<keyword evidence="2 7" id="KW-0031">Aminopeptidase</keyword>
<reference evidence="8 9" key="1">
    <citation type="submission" date="2022-08" db="EMBL/GenBank/DDBJ databases">
        <authorList>
            <person name="Zeman M."/>
            <person name="Kubasova T."/>
        </authorList>
    </citation>
    <scope>NUCLEOTIDE SEQUENCE [LARGE SCALE GENOMIC DNA]</scope>
    <source>
        <strain evidence="8 9">ET62</strain>
    </source>
</reference>
<dbReference type="GO" id="GO:0043171">
    <property type="term" value="P:peptide catabolic process"/>
    <property type="evidence" value="ECO:0007669"/>
    <property type="project" value="UniProtKB-UniRule"/>
</dbReference>
<proteinExistence type="inferred from homology"/>
<feature type="signal peptide" evidence="7">
    <location>
        <begin position="1"/>
        <end position="19"/>
    </location>
</feature>
<dbReference type="InterPro" id="IPR019500">
    <property type="entry name" value="Pep_S46"/>
</dbReference>
<feature type="chain" id="PRO_5043113210" description="Dipeptidyl-peptidase" evidence="7">
    <location>
        <begin position="20"/>
        <end position="720"/>
    </location>
</feature>
<evidence type="ECO:0000256" key="7">
    <source>
        <dbReference type="RuleBase" id="RU366067"/>
    </source>
</evidence>
<dbReference type="SUPFAM" id="SSF50494">
    <property type="entry name" value="Trypsin-like serine proteases"/>
    <property type="match status" value="1"/>
</dbReference>
<dbReference type="AlphaFoldDB" id="A0AAW5N3W9"/>
<dbReference type="EMBL" id="JANRHJ010000001">
    <property type="protein sequence ID" value="MCR8872465.1"/>
    <property type="molecule type" value="Genomic_DNA"/>
</dbReference>
<evidence type="ECO:0000256" key="3">
    <source>
        <dbReference type="ARBA" id="ARBA00022670"/>
    </source>
</evidence>
<keyword evidence="9" id="KW-1185">Reference proteome</keyword>
<dbReference type="EC" id="3.4.14.-" evidence="7"/>
<accession>A0AAW5N3W9</accession>
<comment type="caution">
    <text evidence="8">The sequence shown here is derived from an EMBL/GenBank/DDBJ whole genome shotgun (WGS) entry which is preliminary data.</text>
</comment>
<dbReference type="Pfam" id="PF10459">
    <property type="entry name" value="Peptidase_S46"/>
    <property type="match status" value="1"/>
</dbReference>
<keyword evidence="5 7" id="KW-0378">Hydrolase</keyword>
<keyword evidence="6 7" id="KW-0720">Serine protease</keyword>
<evidence type="ECO:0000313" key="9">
    <source>
        <dbReference type="Proteomes" id="UP001204579"/>
    </source>
</evidence>
<dbReference type="PANTHER" id="PTHR38469">
    <property type="entry name" value="PERIPLASMIC PEPTIDASE SUBFAMILY S1B"/>
    <property type="match status" value="1"/>
</dbReference>
<evidence type="ECO:0000256" key="6">
    <source>
        <dbReference type="ARBA" id="ARBA00022825"/>
    </source>
</evidence>
<dbReference type="PANTHER" id="PTHR38469:SF1">
    <property type="entry name" value="PERIPLASMIC PEPTIDASE SUBFAMILY S1B"/>
    <property type="match status" value="1"/>
</dbReference>
<evidence type="ECO:0000256" key="5">
    <source>
        <dbReference type="ARBA" id="ARBA00022801"/>
    </source>
</evidence>
<dbReference type="GO" id="GO:0006508">
    <property type="term" value="P:proteolysis"/>
    <property type="evidence" value="ECO:0007669"/>
    <property type="project" value="UniProtKB-KW"/>
</dbReference>
<dbReference type="GO" id="GO:0008239">
    <property type="term" value="F:dipeptidyl-peptidase activity"/>
    <property type="evidence" value="ECO:0007669"/>
    <property type="project" value="UniProtKB-UniRule"/>
</dbReference>